<dbReference type="Pfam" id="PF05302">
    <property type="entry name" value="DUF720"/>
    <property type="match status" value="1"/>
</dbReference>
<dbReference type="STRING" id="1806891.Cs308_0623"/>
<evidence type="ECO:0000313" key="3">
    <source>
        <dbReference type="Proteomes" id="UP000078162"/>
    </source>
</evidence>
<dbReference type="KEGG" id="csaz:Cs308_0623"/>
<accession>A0A1A9HXG6</accession>
<name>A0A1A9HXG6_9CHLA</name>
<dbReference type="EMBL" id="CP014639">
    <property type="protein sequence ID" value="ANH78793.1"/>
    <property type="molecule type" value="Genomic_DNA"/>
</dbReference>
<reference evidence="2 3" key="1">
    <citation type="submission" date="2016-03" db="EMBL/GenBank/DDBJ databases">
        <title>Culture-independent genomics supports pathogen discovery for uncultivable bacteria within the genus Chlamydia.</title>
        <authorList>
            <person name="Taylor-Brown A."/>
            <person name="Bachmann N.L."/>
            <person name="Borel N."/>
            <person name="Polkinghorne A."/>
        </authorList>
    </citation>
    <scope>NUCLEOTIDE SEQUENCE [LARGE SCALE GENOMIC DNA]</scope>
    <source>
        <strain evidence="2 3">2742-308</strain>
    </source>
</reference>
<evidence type="ECO:0000256" key="1">
    <source>
        <dbReference type="SAM" id="MobiDB-lite"/>
    </source>
</evidence>
<dbReference type="PATRIC" id="fig|1806891.3.peg.614"/>
<feature type="compositionally biased region" description="Polar residues" evidence="1">
    <location>
        <begin position="55"/>
        <end position="102"/>
    </location>
</feature>
<dbReference type="InterPro" id="IPR007966">
    <property type="entry name" value="DUF720"/>
</dbReference>
<proteinExistence type="predicted"/>
<gene>
    <name evidence="2" type="ORF">Cs308_0623</name>
</gene>
<evidence type="ECO:0000313" key="2">
    <source>
        <dbReference type="EMBL" id="ANH78793.1"/>
    </source>
</evidence>
<dbReference type="Proteomes" id="UP000078162">
    <property type="component" value="Chromosome"/>
</dbReference>
<feature type="region of interest" description="Disordered" evidence="1">
    <location>
        <begin position="44"/>
        <end position="102"/>
    </location>
</feature>
<dbReference type="AlphaFoldDB" id="A0A1A9HXG6"/>
<sequence>MLQLSISTTEFGKSIMAVLQDNTTVQQQKTKELLNLPLLKVPDLKKKPDTEDEYSNQSEIQSYQSANQQVSANRQLIQQELSSAQQRAQANQKSANSTSTESMQLLQAANSILSGLAELTIKANLTTSASSG</sequence>
<keyword evidence="3" id="KW-1185">Reference proteome</keyword>
<organism evidence="2 3">
    <name type="scientific">Candidatus Chlamydia sanziniae</name>
    <dbReference type="NCBI Taxonomy" id="1806891"/>
    <lineage>
        <taxon>Bacteria</taxon>
        <taxon>Pseudomonadati</taxon>
        <taxon>Chlamydiota</taxon>
        <taxon>Chlamydiia</taxon>
        <taxon>Chlamydiales</taxon>
        <taxon>Chlamydiaceae</taxon>
        <taxon>Chlamydia/Chlamydophila group</taxon>
        <taxon>Chlamydia</taxon>
    </lineage>
</organism>
<protein>
    <submittedName>
        <fullName evidence="2">Uncharacterized protein</fullName>
    </submittedName>
</protein>